<dbReference type="Proteomes" id="UP000596074">
    <property type="component" value="Chromosome"/>
</dbReference>
<dbReference type="RefSeq" id="WP_228345146.1">
    <property type="nucleotide sequence ID" value="NZ_CP046056.1"/>
</dbReference>
<evidence type="ECO:0000313" key="2">
    <source>
        <dbReference type="Proteomes" id="UP000596074"/>
    </source>
</evidence>
<sequence>MDSKQLLNRVTQQLQQASSALKTPTGEAVKEATIEQKEAINQIFELFRFNYHNQFLKAFPDHDTMVMAKRLWARLLCDYSGAVIMRAAERAVKESSWLPNVHEVLARCDVADTFGLPSAHAAYMEACRAPSPKKDFAWSHPAVYFAGRATDWFFLANTPEQQAFPVFQRNYEILLQRLQNGENLELDIAPALPETVAVSLPRDEQRQRLQALKQLIERH</sequence>
<name>A0A9X7V3Q6_9GAMM</name>
<gene>
    <name evidence="1" type="ORF">GJQ55_11645</name>
</gene>
<organism evidence="1 2">
    <name type="scientific">Venatoribacter cucullus</name>
    <dbReference type="NCBI Taxonomy" id="2661630"/>
    <lineage>
        <taxon>Bacteria</taxon>
        <taxon>Pseudomonadati</taxon>
        <taxon>Pseudomonadota</taxon>
        <taxon>Gammaproteobacteria</taxon>
        <taxon>Oceanospirillales</taxon>
        <taxon>Oceanospirillaceae</taxon>
        <taxon>Venatoribacter</taxon>
    </lineage>
</organism>
<dbReference type="KEGG" id="vcw:GJQ55_11645"/>
<dbReference type="GO" id="GO:0006270">
    <property type="term" value="P:DNA replication initiation"/>
    <property type="evidence" value="ECO:0007669"/>
    <property type="project" value="InterPro"/>
</dbReference>
<accession>A0A9X7V3Q6</accession>
<dbReference type="InterPro" id="IPR009731">
    <property type="entry name" value="P-like"/>
</dbReference>
<evidence type="ECO:0008006" key="3">
    <source>
        <dbReference type="Google" id="ProtNLM"/>
    </source>
</evidence>
<keyword evidence="2" id="KW-1185">Reference proteome</keyword>
<reference evidence="1 2" key="1">
    <citation type="submission" date="2019-11" db="EMBL/GenBank/DDBJ databases">
        <title>Venatorbacter sp. nov. a predator of Campylobacter and other Gram-negative bacteria.</title>
        <authorList>
            <person name="Saeedi A."/>
            <person name="Cummings N.J."/>
            <person name="Connerton I.F."/>
            <person name="Connerton P.L."/>
        </authorList>
    </citation>
    <scope>NUCLEOTIDE SEQUENCE [LARGE SCALE GENOMIC DNA]</scope>
    <source>
        <strain evidence="1">XL5</strain>
    </source>
</reference>
<dbReference type="AlphaFoldDB" id="A0A9X7V3Q6"/>
<dbReference type="Pfam" id="PF06992">
    <property type="entry name" value="Phage_lambda_P"/>
    <property type="match status" value="1"/>
</dbReference>
<proteinExistence type="predicted"/>
<dbReference type="EMBL" id="CP046056">
    <property type="protein sequence ID" value="QQD25084.1"/>
    <property type="molecule type" value="Genomic_DNA"/>
</dbReference>
<protein>
    <recommendedName>
        <fullName evidence="3">Replicative helicase inhibitor G39P N-terminal domain-containing protein</fullName>
    </recommendedName>
</protein>
<evidence type="ECO:0000313" key="1">
    <source>
        <dbReference type="EMBL" id="QQD25084.1"/>
    </source>
</evidence>